<dbReference type="GO" id="GO:0005524">
    <property type="term" value="F:ATP binding"/>
    <property type="evidence" value="ECO:0007669"/>
    <property type="project" value="UniProtKB-KW"/>
</dbReference>
<dbReference type="EMBL" id="CP099468">
    <property type="protein sequence ID" value="USQ83235.1"/>
    <property type="molecule type" value="Genomic_DNA"/>
</dbReference>
<dbReference type="Proteomes" id="UP001056374">
    <property type="component" value="Chromosome"/>
</dbReference>
<protein>
    <submittedName>
        <fullName evidence="1">ATP-binding protein</fullName>
    </submittedName>
</protein>
<accession>A0ABY4Z3J2</accession>
<dbReference type="InterPro" id="IPR050267">
    <property type="entry name" value="Anti-sigma-factor_SerPK"/>
</dbReference>
<dbReference type="Gene3D" id="3.30.565.10">
    <property type="entry name" value="Histidine kinase-like ATPase, C-terminal domain"/>
    <property type="match status" value="1"/>
</dbReference>
<dbReference type="RefSeq" id="WP_252546040.1">
    <property type="nucleotide sequence ID" value="NZ_CP099468.1"/>
</dbReference>
<dbReference type="PANTHER" id="PTHR35526:SF3">
    <property type="entry name" value="ANTI-SIGMA-F FACTOR RSBW"/>
    <property type="match status" value="1"/>
</dbReference>
<evidence type="ECO:0000313" key="2">
    <source>
        <dbReference type="Proteomes" id="UP001056374"/>
    </source>
</evidence>
<keyword evidence="1" id="KW-0067">ATP-binding</keyword>
<keyword evidence="1" id="KW-0547">Nucleotide-binding</keyword>
<keyword evidence="2" id="KW-1185">Reference proteome</keyword>
<sequence>MPMPRCPLAPVFPADFTAPMPETVSYSLTLPAALASPALARATARAVLKAHDLHDMLDPALQVVGELTAVAAQFTESADFYLSLRYRAGTLRVIVYDNHPRHTQPHLATACDTRRRAALRVLGCVCRACDGDWGFGESREPGGGTRMWARLPRESAATYGTDTGRG</sequence>
<proteinExistence type="predicted"/>
<name>A0ABY4Z3J2_9ACTN</name>
<dbReference type="InterPro" id="IPR036890">
    <property type="entry name" value="HATPase_C_sf"/>
</dbReference>
<evidence type="ECO:0000313" key="1">
    <source>
        <dbReference type="EMBL" id="USQ83235.1"/>
    </source>
</evidence>
<organism evidence="1 2">
    <name type="scientific">Streptomyces phaeoluteigriseus</name>
    <dbReference type="NCBI Taxonomy" id="114686"/>
    <lineage>
        <taxon>Bacteria</taxon>
        <taxon>Bacillati</taxon>
        <taxon>Actinomycetota</taxon>
        <taxon>Actinomycetes</taxon>
        <taxon>Kitasatosporales</taxon>
        <taxon>Streptomycetaceae</taxon>
        <taxon>Streptomyces</taxon>
        <taxon>Streptomyces aurantiacus group</taxon>
    </lineage>
</organism>
<gene>
    <name evidence="1" type="ORF">NFX46_05225</name>
</gene>
<dbReference type="PANTHER" id="PTHR35526">
    <property type="entry name" value="ANTI-SIGMA-F FACTOR RSBW-RELATED"/>
    <property type="match status" value="1"/>
</dbReference>
<reference evidence="1" key="1">
    <citation type="submission" date="2022-06" db="EMBL/GenBank/DDBJ databases">
        <title>Complete genome sequence of soil microorganisms Streptomyces sp. Qhu-M197 isolated from Alpine meadows habitats on the Tibetan Plateau.</title>
        <authorList>
            <person name="Zhang B."/>
            <person name="Xiang X."/>
            <person name="Fan J."/>
        </authorList>
    </citation>
    <scope>NUCLEOTIDE SEQUENCE</scope>
    <source>
        <strain evidence="1">Qhu-M197</strain>
    </source>
</reference>